<evidence type="ECO:0000313" key="2">
    <source>
        <dbReference type="Proteomes" id="UP000241381"/>
    </source>
</evidence>
<protein>
    <submittedName>
        <fullName evidence="1">DNA primase</fullName>
    </submittedName>
</protein>
<dbReference type="GeneID" id="54989825"/>
<dbReference type="KEGG" id="vg:54989825"/>
<organism evidence="1 2">
    <name type="scientific">Salmonella phage vB_SpuP_Spp16</name>
    <dbReference type="NCBI Taxonomy" id="2081603"/>
    <lineage>
        <taxon>Viruses</taxon>
        <taxon>Duplodnaviria</taxon>
        <taxon>Heunggongvirae</taxon>
        <taxon>Uroviricota</taxon>
        <taxon>Caudoviricetes</taxon>
        <taxon>Autographivirales</taxon>
        <taxon>Autonotataviridae</taxon>
        <taxon>Melnykvirinae</taxon>
        <taxon>Panjvirus</taxon>
        <taxon>Panjvirus Spp16</taxon>
    </lineage>
</organism>
<reference evidence="1" key="1">
    <citation type="submission" date="2018-01" db="EMBL/GenBank/DDBJ databases">
        <title>Complete genome sequence analysis of a novel Salmonella phage Spp16.</title>
        <authorList>
            <person name="Zhao F."/>
            <person name="Sun H."/>
            <person name="Ren H."/>
            <person name="Tong Y."/>
        </authorList>
    </citation>
    <scope>NUCLEOTIDE SEQUENCE [LARGE SCALE GENOMIC DNA]</scope>
</reference>
<keyword evidence="2" id="KW-1185">Reference proteome</keyword>
<evidence type="ECO:0000313" key="1">
    <source>
        <dbReference type="EMBL" id="AVI05044.1"/>
    </source>
</evidence>
<accession>A0A2P9JZS9</accession>
<sequence>MIEHRLFVPIAQSIPIGTATKVVHKGCPRTKRPALYVSNEADAYWCYCHGCGDTGHYQKTHQRIKVKPPKKTGWVPDDLIYFGDVDVSRLPSIRFLGNNWVAHNASLLKLSYKTMRLYLPDYSESYLGMDITGAANARWYSPKYRKLAMVLGKKGKLYVTAFVYEYLEAVRKDYSAILCMDKNAERHALAELSKVDLDDYILQINPKFLSKDFLLNLRAIGG</sequence>
<proteinExistence type="predicted"/>
<dbReference type="Proteomes" id="UP000241381">
    <property type="component" value="Segment"/>
</dbReference>
<dbReference type="EMBL" id="MG878892">
    <property type="protein sequence ID" value="AVI05044.1"/>
    <property type="molecule type" value="Genomic_DNA"/>
</dbReference>
<name>A0A2P9JZS9_9CAUD</name>
<dbReference type="RefSeq" id="YP_009799340.1">
    <property type="nucleotide sequence ID" value="NC_047941.1"/>
</dbReference>